<feature type="transmembrane region" description="Helical" evidence="7">
    <location>
        <begin position="210"/>
        <end position="233"/>
    </location>
</feature>
<proteinExistence type="inferred from homology"/>
<feature type="transmembrane region" description="Helical" evidence="7">
    <location>
        <begin position="63"/>
        <end position="89"/>
    </location>
</feature>
<evidence type="ECO:0000256" key="5">
    <source>
        <dbReference type="ARBA" id="ARBA00022989"/>
    </source>
</evidence>
<dbReference type="Proteomes" id="UP000269542">
    <property type="component" value="Chromosome"/>
</dbReference>
<dbReference type="AlphaFoldDB" id="A0A448PEJ4"/>
<feature type="domain" description="Peptidase S54 rhomboid" evidence="8">
    <location>
        <begin position="61"/>
        <end position="194"/>
    </location>
</feature>
<dbReference type="PANTHER" id="PTHR43731:SF14">
    <property type="entry name" value="PRESENILIN-ASSOCIATED RHOMBOID-LIKE PROTEIN, MITOCHONDRIAL"/>
    <property type="match status" value="1"/>
</dbReference>
<keyword evidence="9" id="KW-0645">Protease</keyword>
<organism evidence="9 10">
    <name type="scientific">Trueperella bialowiezensis</name>
    <dbReference type="NCBI Taxonomy" id="312285"/>
    <lineage>
        <taxon>Bacteria</taxon>
        <taxon>Bacillati</taxon>
        <taxon>Actinomycetota</taxon>
        <taxon>Actinomycetes</taxon>
        <taxon>Actinomycetales</taxon>
        <taxon>Actinomycetaceae</taxon>
        <taxon>Trueperella</taxon>
    </lineage>
</organism>
<evidence type="ECO:0000256" key="6">
    <source>
        <dbReference type="ARBA" id="ARBA00023136"/>
    </source>
</evidence>
<dbReference type="Gene3D" id="1.20.1540.10">
    <property type="entry name" value="Rhomboid-like"/>
    <property type="match status" value="1"/>
</dbReference>
<dbReference type="OrthoDB" id="9807874at2"/>
<dbReference type="GO" id="GO:0006508">
    <property type="term" value="P:proteolysis"/>
    <property type="evidence" value="ECO:0007669"/>
    <property type="project" value="UniProtKB-KW"/>
</dbReference>
<dbReference type="RefSeq" id="WP_126416478.1">
    <property type="nucleotide sequence ID" value="NZ_LR134476.1"/>
</dbReference>
<feature type="transmembrane region" description="Helical" evidence="7">
    <location>
        <begin position="155"/>
        <end position="175"/>
    </location>
</feature>
<evidence type="ECO:0000259" key="8">
    <source>
        <dbReference type="Pfam" id="PF01694"/>
    </source>
</evidence>
<dbReference type="SUPFAM" id="SSF144091">
    <property type="entry name" value="Rhomboid-like"/>
    <property type="match status" value="1"/>
</dbReference>
<accession>A0A448PEJ4</accession>
<dbReference type="Pfam" id="PF01694">
    <property type="entry name" value="Rhomboid"/>
    <property type="match status" value="1"/>
</dbReference>
<evidence type="ECO:0000313" key="9">
    <source>
        <dbReference type="EMBL" id="VEI13359.1"/>
    </source>
</evidence>
<feature type="transmembrane region" description="Helical" evidence="7">
    <location>
        <begin position="101"/>
        <end position="122"/>
    </location>
</feature>
<keyword evidence="3 7" id="KW-0812">Transmembrane</keyword>
<keyword evidence="6 7" id="KW-0472">Membrane</keyword>
<evidence type="ECO:0000256" key="3">
    <source>
        <dbReference type="ARBA" id="ARBA00022692"/>
    </source>
</evidence>
<dbReference type="InterPro" id="IPR035952">
    <property type="entry name" value="Rhomboid-like_sf"/>
</dbReference>
<keyword evidence="5 7" id="KW-1133">Transmembrane helix</keyword>
<evidence type="ECO:0000256" key="2">
    <source>
        <dbReference type="ARBA" id="ARBA00009045"/>
    </source>
</evidence>
<dbReference type="EMBL" id="LR134476">
    <property type="protein sequence ID" value="VEI13359.1"/>
    <property type="molecule type" value="Genomic_DNA"/>
</dbReference>
<dbReference type="GO" id="GO:0016020">
    <property type="term" value="C:membrane"/>
    <property type="evidence" value="ECO:0007669"/>
    <property type="project" value="UniProtKB-SubCell"/>
</dbReference>
<dbReference type="EC" id="3.4.21.105" evidence="9"/>
<dbReference type="InterPro" id="IPR022764">
    <property type="entry name" value="Peptidase_S54_rhomboid_dom"/>
</dbReference>
<feature type="transmembrane region" description="Helical" evidence="7">
    <location>
        <begin position="128"/>
        <end position="148"/>
    </location>
</feature>
<name>A0A448PEJ4_9ACTO</name>
<evidence type="ECO:0000256" key="1">
    <source>
        <dbReference type="ARBA" id="ARBA00004141"/>
    </source>
</evidence>
<keyword evidence="10" id="KW-1185">Reference proteome</keyword>
<keyword evidence="4 9" id="KW-0378">Hydrolase</keyword>
<dbReference type="InterPro" id="IPR050925">
    <property type="entry name" value="Rhomboid_protease_S54"/>
</dbReference>
<dbReference type="PANTHER" id="PTHR43731">
    <property type="entry name" value="RHOMBOID PROTEASE"/>
    <property type="match status" value="1"/>
</dbReference>
<protein>
    <submittedName>
        <fullName evidence="9">Rhomboid protease gluP</fullName>
        <ecNumber evidence="9">3.4.21.105</ecNumber>
    </submittedName>
</protein>
<reference evidence="9 10" key="1">
    <citation type="submission" date="2018-12" db="EMBL/GenBank/DDBJ databases">
        <authorList>
            <consortium name="Pathogen Informatics"/>
        </authorList>
    </citation>
    <scope>NUCLEOTIDE SEQUENCE [LARGE SCALE GENOMIC DNA]</scope>
    <source>
        <strain evidence="9 10">NCTC13354</strain>
    </source>
</reference>
<comment type="similarity">
    <text evidence="2">Belongs to the peptidase S54 family.</text>
</comment>
<dbReference type="GO" id="GO:0004252">
    <property type="term" value="F:serine-type endopeptidase activity"/>
    <property type="evidence" value="ECO:0007669"/>
    <property type="project" value="InterPro"/>
</dbReference>
<gene>
    <name evidence="9" type="primary">gluP</name>
    <name evidence="9" type="ORF">NCTC13354_01073</name>
</gene>
<evidence type="ECO:0000313" key="10">
    <source>
        <dbReference type="Proteomes" id="UP000269542"/>
    </source>
</evidence>
<comment type="subcellular location">
    <subcellularLocation>
        <location evidence="1">Membrane</location>
        <topology evidence="1">Multi-pass membrane protein</topology>
    </subcellularLocation>
</comment>
<dbReference type="KEGG" id="tbw:NCTC13354_01073"/>
<evidence type="ECO:0000256" key="4">
    <source>
        <dbReference type="ARBA" id="ARBA00022801"/>
    </source>
</evidence>
<sequence length="234" mass="25767">MTSEESTSNDAGRSGVRRRFSHVPPLTTAIIVVCVAMAILGRMQPQVTAELMFYPPFAFEQPYRFLTSAVLHGGFWHLVVNMYALWLIGRVLEPAFGKLRFITVYILSAIGGNAAIMLMSHLSGEWNIGAVGASGAIFGLFGALAVLYKRVNAKMSGVVSLLVINLVLGFVVPGISWESHLGGLVTGVTLTWAWLHIAERYRGKKTRWRPFFEVLATVVIFLVLVAVGFLIWVR</sequence>
<feature type="transmembrane region" description="Helical" evidence="7">
    <location>
        <begin position="23"/>
        <end position="43"/>
    </location>
</feature>
<evidence type="ECO:0000256" key="7">
    <source>
        <dbReference type="SAM" id="Phobius"/>
    </source>
</evidence>
<feature type="transmembrane region" description="Helical" evidence="7">
    <location>
        <begin position="181"/>
        <end position="198"/>
    </location>
</feature>